<dbReference type="GO" id="GO:0016491">
    <property type="term" value="F:oxidoreductase activity"/>
    <property type="evidence" value="ECO:0007669"/>
    <property type="project" value="UniProtKB-KW"/>
</dbReference>
<keyword evidence="2" id="KW-0288">FMN</keyword>
<gene>
    <name evidence="6" type="ORF">ACFSCY_18005</name>
</gene>
<dbReference type="EC" id="1.-.-.-" evidence="6"/>
<organism evidence="6 7">
    <name type="scientific">Pseudonocardia aurantiaca</name>
    <dbReference type="NCBI Taxonomy" id="75290"/>
    <lineage>
        <taxon>Bacteria</taxon>
        <taxon>Bacillati</taxon>
        <taxon>Actinomycetota</taxon>
        <taxon>Actinomycetes</taxon>
        <taxon>Pseudonocardiales</taxon>
        <taxon>Pseudonocardiaceae</taxon>
        <taxon>Pseudonocardia</taxon>
    </lineage>
</organism>
<evidence type="ECO:0000256" key="1">
    <source>
        <dbReference type="ARBA" id="ARBA00022630"/>
    </source>
</evidence>
<keyword evidence="1" id="KW-0285">Flavoprotein</keyword>
<dbReference type="InterPro" id="IPR050172">
    <property type="entry name" value="SsuD_RutA_monooxygenase"/>
</dbReference>
<proteinExistence type="predicted"/>
<dbReference type="PANTHER" id="PTHR42847">
    <property type="entry name" value="ALKANESULFONATE MONOOXYGENASE"/>
    <property type="match status" value="1"/>
</dbReference>
<evidence type="ECO:0000256" key="2">
    <source>
        <dbReference type="ARBA" id="ARBA00022643"/>
    </source>
</evidence>
<keyword evidence="3 6" id="KW-0560">Oxidoreductase</keyword>
<evidence type="ECO:0000313" key="6">
    <source>
        <dbReference type="EMBL" id="MFD1531335.1"/>
    </source>
</evidence>
<keyword evidence="7" id="KW-1185">Reference proteome</keyword>
<accession>A0ABW4FLZ3</accession>
<dbReference type="RefSeq" id="WP_343983810.1">
    <property type="nucleotide sequence ID" value="NZ_BAAAJG010000016.1"/>
</dbReference>
<comment type="caution">
    <text evidence="6">The sequence shown here is derived from an EMBL/GenBank/DDBJ whole genome shotgun (WGS) entry which is preliminary data.</text>
</comment>
<evidence type="ECO:0000256" key="3">
    <source>
        <dbReference type="ARBA" id="ARBA00023002"/>
    </source>
</evidence>
<keyword evidence="4" id="KW-0503">Monooxygenase</keyword>
<dbReference type="InterPro" id="IPR036661">
    <property type="entry name" value="Luciferase-like_sf"/>
</dbReference>
<dbReference type="EMBL" id="JBHUCP010000011">
    <property type="protein sequence ID" value="MFD1531335.1"/>
    <property type="molecule type" value="Genomic_DNA"/>
</dbReference>
<dbReference type="Gene3D" id="3.20.20.30">
    <property type="entry name" value="Luciferase-like domain"/>
    <property type="match status" value="1"/>
</dbReference>
<reference evidence="7" key="1">
    <citation type="journal article" date="2019" name="Int. J. Syst. Evol. Microbiol.">
        <title>The Global Catalogue of Microorganisms (GCM) 10K type strain sequencing project: providing services to taxonomists for standard genome sequencing and annotation.</title>
        <authorList>
            <consortium name="The Broad Institute Genomics Platform"/>
            <consortium name="The Broad Institute Genome Sequencing Center for Infectious Disease"/>
            <person name="Wu L."/>
            <person name="Ma J."/>
        </authorList>
    </citation>
    <scope>NUCLEOTIDE SEQUENCE [LARGE SCALE GENOMIC DNA]</scope>
    <source>
        <strain evidence="7">JCM 12165</strain>
    </source>
</reference>
<evidence type="ECO:0000259" key="5">
    <source>
        <dbReference type="Pfam" id="PF00296"/>
    </source>
</evidence>
<sequence>MEIGIGLPAAVPGTDGATIVEWAESASDAGFPSLGVLDRIVYDSYDPIAVLGAAAAIADARLIGAVLLVPFRGSGAVIAKQLASVDRLSLGRLTVAVVVGDREDDYAVSGADFERRGPDHDRMLEEMHLAWRGEAMGVTGSIGPTPAQHGGPPVLVGGYGPAAIRRVVRYGAGWISGGGGPEAFRRTADRVRAAWAESDREGDPYLAAMGHFALGEHGRAVARRYLTDYYGFLGGDAAESIAARALTDTETLRREIDGYEAAGCDELVLFPCSADPDEIDLLAQAALAAESAR</sequence>
<dbReference type="Pfam" id="PF00296">
    <property type="entry name" value="Bac_luciferase"/>
    <property type="match status" value="1"/>
</dbReference>
<dbReference type="PANTHER" id="PTHR42847:SF4">
    <property type="entry name" value="ALKANESULFONATE MONOOXYGENASE-RELATED"/>
    <property type="match status" value="1"/>
</dbReference>
<protein>
    <submittedName>
        <fullName evidence="6">LLM class flavin-dependent oxidoreductase</fullName>
        <ecNumber evidence="6">1.-.-.-</ecNumber>
    </submittedName>
</protein>
<name>A0ABW4FLZ3_9PSEU</name>
<feature type="domain" description="Luciferase-like" evidence="5">
    <location>
        <begin position="3"/>
        <end position="260"/>
    </location>
</feature>
<evidence type="ECO:0000313" key="7">
    <source>
        <dbReference type="Proteomes" id="UP001597145"/>
    </source>
</evidence>
<dbReference type="InterPro" id="IPR011251">
    <property type="entry name" value="Luciferase-like_dom"/>
</dbReference>
<dbReference type="SUPFAM" id="SSF51679">
    <property type="entry name" value="Bacterial luciferase-like"/>
    <property type="match status" value="1"/>
</dbReference>
<dbReference type="Proteomes" id="UP001597145">
    <property type="component" value="Unassembled WGS sequence"/>
</dbReference>
<evidence type="ECO:0000256" key="4">
    <source>
        <dbReference type="ARBA" id="ARBA00023033"/>
    </source>
</evidence>